<proteinExistence type="predicted"/>
<dbReference type="AlphaFoldDB" id="A0A917V3P7"/>
<accession>A0A917V3P7</accession>
<comment type="caution">
    <text evidence="1">The sequence shown here is derived from an EMBL/GenBank/DDBJ whole genome shotgun (WGS) entry which is preliminary data.</text>
</comment>
<gene>
    <name evidence="1" type="ORF">GCM10011322_22700</name>
</gene>
<evidence type="ECO:0000313" key="2">
    <source>
        <dbReference type="Proteomes" id="UP000600449"/>
    </source>
</evidence>
<dbReference type="SUPFAM" id="SSF56524">
    <property type="entry name" value="Oxidoreductase molybdopterin-binding domain"/>
    <property type="match status" value="1"/>
</dbReference>
<name>A0A917V3P7_9HYPH</name>
<dbReference type="RefSeq" id="WP_188912926.1">
    <property type="nucleotide sequence ID" value="NZ_BMMF01000006.1"/>
</dbReference>
<sequence>MSGVHDLLPTRLAHRLMVATLALLVVCAGAGAASAQSLLARWVDRDGAELASRSVDLDVLEGLDGRTIETSTPWTEGVTRFDGPRLSAIAALEPGALVEARLTALNDYAISIPAEDIVAHEPILASRLAGERMRVRDRGPLWLVHDLDSDPALQTQRYHAQMIWQVRDVVFVVDTP</sequence>
<protein>
    <submittedName>
        <fullName evidence="1">Uncharacterized protein</fullName>
    </submittedName>
</protein>
<dbReference type="InterPro" id="IPR036374">
    <property type="entry name" value="OxRdtase_Mopterin-bd_sf"/>
</dbReference>
<dbReference type="Proteomes" id="UP000600449">
    <property type="component" value="Unassembled WGS sequence"/>
</dbReference>
<keyword evidence="2" id="KW-1185">Reference proteome</keyword>
<reference evidence="1 2" key="1">
    <citation type="journal article" date="2014" name="Int. J. Syst. Evol. Microbiol.">
        <title>Complete genome sequence of Corynebacterium casei LMG S-19264T (=DSM 44701T), isolated from a smear-ripened cheese.</title>
        <authorList>
            <consortium name="US DOE Joint Genome Institute (JGI-PGF)"/>
            <person name="Walter F."/>
            <person name="Albersmeier A."/>
            <person name="Kalinowski J."/>
            <person name="Ruckert C."/>
        </authorList>
    </citation>
    <scope>NUCLEOTIDE SEQUENCE [LARGE SCALE GENOMIC DNA]</scope>
    <source>
        <strain evidence="1 2">CGMCC 1.9161</strain>
    </source>
</reference>
<evidence type="ECO:0000313" key="1">
    <source>
        <dbReference type="EMBL" id="GGK35326.1"/>
    </source>
</evidence>
<organism evidence="1 2">
    <name type="scientific">Salinarimonas ramus</name>
    <dbReference type="NCBI Taxonomy" id="690164"/>
    <lineage>
        <taxon>Bacteria</taxon>
        <taxon>Pseudomonadati</taxon>
        <taxon>Pseudomonadota</taxon>
        <taxon>Alphaproteobacteria</taxon>
        <taxon>Hyphomicrobiales</taxon>
        <taxon>Salinarimonadaceae</taxon>
        <taxon>Salinarimonas</taxon>
    </lineage>
</organism>
<dbReference type="EMBL" id="BMMF01000006">
    <property type="protein sequence ID" value="GGK35326.1"/>
    <property type="molecule type" value="Genomic_DNA"/>
</dbReference>